<dbReference type="PANTHER" id="PTHR46546:SF4">
    <property type="entry name" value="SHEWANELLA-LIKE PROTEIN PHOSPHATASE 1"/>
    <property type="match status" value="1"/>
</dbReference>
<dbReference type="InterPro" id="IPR004843">
    <property type="entry name" value="Calcineurin-like_PHP"/>
</dbReference>
<dbReference type="SUPFAM" id="SSF56300">
    <property type="entry name" value="Metallo-dependent phosphatases"/>
    <property type="match status" value="1"/>
</dbReference>
<proteinExistence type="predicted"/>
<reference evidence="3 4" key="1">
    <citation type="submission" date="2020-07" db="EMBL/GenBank/DDBJ databases">
        <authorList>
            <person name="Xu S."/>
            <person name="Li A."/>
        </authorList>
    </citation>
    <scope>NUCLEOTIDE SEQUENCE [LARGE SCALE GENOMIC DNA]</scope>
    <source>
        <strain evidence="3 4">SG-8</strain>
    </source>
</reference>
<sequence>MALPRLTRAPRALSAFTRRLAVALALALTLAIGPGFAAEGIDDGPYVFRDAGGLTARWVCEGEPVVEHLRVRRWPATVPARCGVDAAVEIRAPVEARSRVDLRDVRRIVALSDVHGQYALMQRLLTANGVLDDRGDWAWGDGHLVLVGDVFDRGPAINEILWTLYRLEGQARAAGGGLHLLLGNHETMVLYRDLRYVNDRYFTTTNTLGIAYADLYGPDTVLGDWLRSRPVIARINDLLFVHGGLSPEFLALGIDNETANDRYRESLGLPREATREDPRYAPLYDGSASPIWYRGYFLDDGLDTAAVDALAARLGVRHIVVGHTSREHVEGHHGGTVVAVDSSIKNGENGELLFVEDGVMSRGLLDGQRVPLMEVE</sequence>
<feature type="chain" id="PRO_5031222615" evidence="1">
    <location>
        <begin position="38"/>
        <end position="376"/>
    </location>
</feature>
<evidence type="ECO:0000256" key="1">
    <source>
        <dbReference type="SAM" id="SignalP"/>
    </source>
</evidence>
<gene>
    <name evidence="3" type="ORF">H4F99_07955</name>
</gene>
<dbReference type="GO" id="GO:0016787">
    <property type="term" value="F:hydrolase activity"/>
    <property type="evidence" value="ECO:0007669"/>
    <property type="project" value="InterPro"/>
</dbReference>
<dbReference type="PANTHER" id="PTHR46546">
    <property type="entry name" value="SHEWANELLA-LIKE PROTEIN PHOSPHATASE 1"/>
    <property type="match status" value="1"/>
</dbReference>
<dbReference type="EMBL" id="JACHTE010000005">
    <property type="protein sequence ID" value="MBB1088422.1"/>
    <property type="molecule type" value="Genomic_DNA"/>
</dbReference>
<feature type="signal peptide" evidence="1">
    <location>
        <begin position="1"/>
        <end position="37"/>
    </location>
</feature>
<dbReference type="AlphaFoldDB" id="A0A7W3U3T6"/>
<dbReference type="Gene3D" id="3.60.21.10">
    <property type="match status" value="1"/>
</dbReference>
<evidence type="ECO:0000259" key="2">
    <source>
        <dbReference type="Pfam" id="PF00149"/>
    </source>
</evidence>
<keyword evidence="4" id="KW-1185">Reference proteome</keyword>
<dbReference type="InterPro" id="IPR029052">
    <property type="entry name" value="Metallo-depent_PP-like"/>
</dbReference>
<protein>
    <submittedName>
        <fullName evidence="3">Metallophosphoesterase</fullName>
    </submittedName>
</protein>
<keyword evidence="1" id="KW-0732">Signal</keyword>
<dbReference type="RefSeq" id="WP_182669205.1">
    <property type="nucleotide sequence ID" value="NZ_JACHTE010000005.1"/>
</dbReference>
<evidence type="ECO:0000313" key="3">
    <source>
        <dbReference type="EMBL" id="MBB1088422.1"/>
    </source>
</evidence>
<dbReference type="Pfam" id="PF00149">
    <property type="entry name" value="Metallophos"/>
    <property type="match status" value="1"/>
</dbReference>
<evidence type="ECO:0000313" key="4">
    <source>
        <dbReference type="Proteomes" id="UP000552587"/>
    </source>
</evidence>
<accession>A0A7W3U3T6</accession>
<comment type="caution">
    <text evidence="3">The sequence shown here is derived from an EMBL/GenBank/DDBJ whole genome shotgun (WGS) entry which is preliminary data.</text>
</comment>
<dbReference type="Proteomes" id="UP000552587">
    <property type="component" value="Unassembled WGS sequence"/>
</dbReference>
<organism evidence="3 4">
    <name type="scientific">Marilutibacter penaei</name>
    <dbReference type="NCBI Taxonomy" id="2759900"/>
    <lineage>
        <taxon>Bacteria</taxon>
        <taxon>Pseudomonadati</taxon>
        <taxon>Pseudomonadota</taxon>
        <taxon>Gammaproteobacteria</taxon>
        <taxon>Lysobacterales</taxon>
        <taxon>Lysobacteraceae</taxon>
        <taxon>Marilutibacter</taxon>
    </lineage>
</organism>
<feature type="domain" description="Calcineurin-like phosphoesterase" evidence="2">
    <location>
        <begin position="107"/>
        <end position="324"/>
    </location>
</feature>
<name>A0A7W3U3T6_9GAMM</name>